<evidence type="ECO:0000313" key="2">
    <source>
        <dbReference type="EMBL" id="GAH15456.1"/>
    </source>
</evidence>
<protein>
    <recommendedName>
        <fullName evidence="3">Divergent PAP2 family protein</fullName>
    </recommendedName>
</protein>
<sequence>MINFFVEVFQNQVFVTVLVAWFIAQGAKVFLGVIAERRFNFRWFVDTGGMPSSHAATVSALATAIGLEYGLKSPIFAITLVFAWIILMDAQGFRRSAGKQAETLNVILDDIYWKKKVREERLKEFLGHTPVEVLIGAVIGILVAIIFM</sequence>
<feature type="transmembrane region" description="Helical" evidence="1">
    <location>
        <begin position="12"/>
        <end position="31"/>
    </location>
</feature>
<reference evidence="2" key="1">
    <citation type="journal article" date="2014" name="Front. Microbiol.">
        <title>High frequency of phylogenetically diverse reductive dehalogenase-homologous genes in deep subseafloor sedimentary metagenomes.</title>
        <authorList>
            <person name="Kawai M."/>
            <person name="Futagami T."/>
            <person name="Toyoda A."/>
            <person name="Takaki Y."/>
            <person name="Nishi S."/>
            <person name="Hori S."/>
            <person name="Arai W."/>
            <person name="Tsubouchi T."/>
            <person name="Morono Y."/>
            <person name="Uchiyama I."/>
            <person name="Ito T."/>
            <person name="Fujiyama A."/>
            <person name="Inagaki F."/>
            <person name="Takami H."/>
        </authorList>
    </citation>
    <scope>NUCLEOTIDE SEQUENCE</scope>
    <source>
        <strain evidence="2">Expedition CK06-06</strain>
    </source>
</reference>
<evidence type="ECO:0000256" key="1">
    <source>
        <dbReference type="SAM" id="Phobius"/>
    </source>
</evidence>
<dbReference type="EMBL" id="BART01030223">
    <property type="protein sequence ID" value="GAH15456.1"/>
    <property type="molecule type" value="Genomic_DNA"/>
</dbReference>
<dbReference type="InterPro" id="IPR036938">
    <property type="entry name" value="PAP2/HPO_sf"/>
</dbReference>
<keyword evidence="1" id="KW-0472">Membrane</keyword>
<dbReference type="PANTHER" id="PTHR31446:SF29">
    <property type="entry name" value="ACID PHOSPHATASE_VANADIUM-DEPENDENT HALOPEROXIDASE-RELATED PROTEIN"/>
    <property type="match status" value="1"/>
</dbReference>
<feature type="transmembrane region" description="Helical" evidence="1">
    <location>
        <begin position="125"/>
        <end position="147"/>
    </location>
</feature>
<dbReference type="SUPFAM" id="SSF48317">
    <property type="entry name" value="Acid phosphatase/Vanadium-dependent haloperoxidase"/>
    <property type="match status" value="1"/>
</dbReference>
<dbReference type="InterPro" id="IPR003832">
    <property type="entry name" value="DUF212"/>
</dbReference>
<organism evidence="2">
    <name type="scientific">marine sediment metagenome</name>
    <dbReference type="NCBI Taxonomy" id="412755"/>
    <lineage>
        <taxon>unclassified sequences</taxon>
        <taxon>metagenomes</taxon>
        <taxon>ecological metagenomes</taxon>
    </lineage>
</organism>
<keyword evidence="1" id="KW-0812">Transmembrane</keyword>
<evidence type="ECO:0008006" key="3">
    <source>
        <dbReference type="Google" id="ProtNLM"/>
    </source>
</evidence>
<dbReference type="AlphaFoldDB" id="X1D417"/>
<dbReference type="PANTHER" id="PTHR31446">
    <property type="entry name" value="ACID PHOSPHATASE/VANADIUM-DEPENDENT HALOPEROXIDASE-RELATED PROTEIN"/>
    <property type="match status" value="1"/>
</dbReference>
<comment type="caution">
    <text evidence="2">The sequence shown here is derived from an EMBL/GenBank/DDBJ whole genome shotgun (WGS) entry which is preliminary data.</text>
</comment>
<name>X1D417_9ZZZZ</name>
<accession>X1D417</accession>
<proteinExistence type="predicted"/>
<gene>
    <name evidence="2" type="ORF">S01H4_52829</name>
</gene>
<keyword evidence="1" id="KW-1133">Transmembrane helix</keyword>
<dbReference type="Pfam" id="PF02681">
    <property type="entry name" value="DUF212"/>
    <property type="match status" value="1"/>
</dbReference>
<feature type="transmembrane region" description="Helical" evidence="1">
    <location>
        <begin position="73"/>
        <end position="90"/>
    </location>
</feature>